<feature type="compositionally biased region" description="Low complexity" evidence="2">
    <location>
        <begin position="1003"/>
        <end position="1021"/>
    </location>
</feature>
<feature type="coiled-coil region" evidence="1">
    <location>
        <begin position="766"/>
        <end position="843"/>
    </location>
</feature>
<feature type="compositionally biased region" description="Acidic residues" evidence="2">
    <location>
        <begin position="247"/>
        <end position="269"/>
    </location>
</feature>
<feature type="compositionally biased region" description="Low complexity" evidence="2">
    <location>
        <begin position="422"/>
        <end position="432"/>
    </location>
</feature>
<feature type="coiled-coil region" evidence="1">
    <location>
        <begin position="880"/>
        <end position="974"/>
    </location>
</feature>
<dbReference type="PANTHER" id="PTHR17271:SF1">
    <property type="entry name" value="PROTEIN OUTSPREAD"/>
    <property type="match status" value="1"/>
</dbReference>
<feature type="compositionally biased region" description="Low complexity" evidence="2">
    <location>
        <begin position="488"/>
        <end position="508"/>
    </location>
</feature>
<feature type="compositionally biased region" description="Low complexity" evidence="2">
    <location>
        <begin position="1415"/>
        <end position="1430"/>
    </location>
</feature>
<feature type="compositionally biased region" description="Low complexity" evidence="2">
    <location>
        <begin position="221"/>
        <end position="246"/>
    </location>
</feature>
<dbReference type="SUPFAM" id="SSF50729">
    <property type="entry name" value="PH domain-like"/>
    <property type="match status" value="2"/>
</dbReference>
<sequence length="1588" mass="177785">MSTITTTVAPPPTTTTTGGGGGGGGRTADCRKFSPNIFNKSKCSHCFRQREEHSAAALECNRVSKCGYLFVAPDWDFSNPLYRTKRWQRRWFVLYDDGELTYSVDDYPETIPQACIDMTKVLEVTGAVEVTGHPNSIAITAPERVTFVKGTSSEESQWWLNILAAFPKSKGRHKRSATLPGGQVVGSLRQSSNMDMSTKLGNRHSSYHKDTLTSSQSAGNLLSSLDLSPSSTNTGGSTTVTNTQGTVDDDEEDDGVETGEDVDEEDEEDVQPRKSKASTSCIIGQDENNRNAGNEITNRVSQPNTCLLIEDIRRDEKTIKDIANTITNLSQQQSKRWSTAVNNALNNQHSSHYHTHGHGQYQTSRDETDFQVSSASNNNNSNKSPSSGGSERPKSLPLAANSTPAIVSAIVKKIPTVMVSQQQQQKQQQQHQGDSLSKTKTPTRLQLQLKPAKHYQHERGDPDGGCNMDELCPNYMAKTDELRSVKGGLSIKSSSSSSSGASKPSAKAATEESLNAKKGWLMKQDNRTGEWSKHWFTLSGAALFYYRDPLCEERGVLDGVLDVNSLTNVLPEPSASKQHAFQLITWDKQRLLLASLSPSSRNSWLAVLRSAAGLPQQLDTTTPTTGAKQTDIEQDFIKAQLQPVASPATTPGTPAGTGPHFSSDEEYRTASEGGRRDSLDWGSPLSPSPPVLRSCLRNRSLASLHKRSRSSPPSSRRSTVDSVASDELPLLVVPEELLQPDRELKQQCETLRAEATLREARMSELLTTLQRTEQQLTARLQEQQQQLNGELAQAKQSAAELMHSLSLQLSESQCKIKQLEDRLAQGIEENESLYKRLRELQAEGSQVASLSNLQRHKMKRMDSLSDLTTISDIDPYCLQRDSLAEEYNELRSRFEKAVNEIRAMKRELKQSQNQYDALELAQAALQQKLERCQLEDGAQLQLMAARIQDLTLKYSSSERQVRALKQKLAKSERRRSLSLKGKEQLELKLSELQRETIERKSVESISPPTESSSSESASQSPLNAHLLQRLHSLEHVLLGSKERLEQSLTQLQQIRAGQRSRRSVSPMNDRKDGLRQLERALAETCVMVSEQMELTCVQDACHKCCDLRQRVEKLSALQQQTETDLQRSEQLLEQRESDLAQALEKCASQEQEQELLLRQRNELSDELGKQQERCKRLEKRLELLEREHGKQLECLREVYHNEHVNAADEQSFRKRYQLEIEQLRTLCEKGLSAMETSHRRITCDLEQQHKLEIERLLAEKETALAEETQATLAALDAMRKAHQSEVQREVARFKQEFLRQVQRGEHMREDGTTLKEEELEELRLEILSFSEKYSIKCVENAALEEKLHLANSRLRHFQQMQQLELRNKQFRAHLASEDPANDVHFVQGLTTDHTREGAHCEDSECAPEIVAEPRTTTTLGTSSDTESIPNPQNPHPAPAPAPAPATANEFVEQSLFVIPSHMLNCSPVPAANQNQNQSPNSSDQMRAIQSEYPALEDGYEPCYRPFDIFAIYQNRLSFQGLRGSSTFGKSLRKSTAQTASPASSELIAPRYSSSTHTAPTTNPNKPSHKQMFKTAAVINMQLHEEKAQ</sequence>
<feature type="compositionally biased region" description="Basic and acidic residues" evidence="2">
    <location>
        <begin position="662"/>
        <end position="679"/>
    </location>
</feature>
<feature type="region of interest" description="Disordered" evidence="2">
    <location>
        <begin position="171"/>
        <end position="297"/>
    </location>
</feature>
<dbReference type="PANTHER" id="PTHR17271">
    <property type="entry name" value="PLECKSTRIN HOMOLOGY PH DOMAIN-CONTAINING PROTEIN"/>
    <property type="match status" value="1"/>
</dbReference>
<dbReference type="InterPro" id="IPR039597">
    <property type="entry name" value="M-RIP_PH"/>
</dbReference>
<feature type="compositionally biased region" description="Low complexity" evidence="2">
    <location>
        <begin position="373"/>
        <end position="390"/>
    </location>
</feature>
<feature type="region of interest" description="Disordered" evidence="2">
    <location>
        <begin position="1532"/>
        <end position="1569"/>
    </location>
</feature>
<feature type="region of interest" description="Disordered" evidence="2">
    <location>
        <begin position="348"/>
        <end position="398"/>
    </location>
</feature>
<evidence type="ECO:0000259" key="3">
    <source>
        <dbReference type="PROSITE" id="PS50003"/>
    </source>
</evidence>
<feature type="coiled-coil region" evidence="1">
    <location>
        <begin position="1111"/>
        <end position="1187"/>
    </location>
</feature>
<feature type="region of interest" description="Disordered" evidence="2">
    <location>
        <begin position="488"/>
        <end position="512"/>
    </location>
</feature>
<feature type="region of interest" description="Disordered" evidence="2">
    <location>
        <begin position="1409"/>
        <end position="1445"/>
    </location>
</feature>
<dbReference type="GO" id="GO:0015629">
    <property type="term" value="C:actin cytoskeleton"/>
    <property type="evidence" value="ECO:0007669"/>
    <property type="project" value="TreeGrafter"/>
</dbReference>
<dbReference type="GO" id="GO:0051015">
    <property type="term" value="F:actin filament binding"/>
    <property type="evidence" value="ECO:0007669"/>
    <property type="project" value="TreeGrafter"/>
</dbReference>
<feature type="compositionally biased region" description="Pro residues" evidence="2">
    <location>
        <begin position="1431"/>
        <end position="1443"/>
    </location>
</feature>
<dbReference type="CDD" id="cd01236">
    <property type="entry name" value="PH_RIP"/>
    <property type="match status" value="1"/>
</dbReference>
<dbReference type="EMBL" id="CH479184">
    <property type="protein sequence ID" value="EDW36992.1"/>
    <property type="molecule type" value="Genomic_DNA"/>
</dbReference>
<feature type="coiled-coil region" evidence="1">
    <location>
        <begin position="1246"/>
        <end position="1285"/>
    </location>
</feature>
<dbReference type="STRING" id="7234.B4GK26"/>
<dbReference type="InterPro" id="IPR001849">
    <property type="entry name" value="PH_domain"/>
</dbReference>
<feature type="region of interest" description="Disordered" evidence="2">
    <location>
        <begin position="1"/>
        <end position="26"/>
    </location>
</feature>
<accession>B4GK26</accession>
<feature type="compositionally biased region" description="Polar residues" evidence="2">
    <location>
        <begin position="1532"/>
        <end position="1543"/>
    </location>
</feature>
<protein>
    <submittedName>
        <fullName evidence="4">GL25755</fullName>
    </submittedName>
</protein>
<reference evidence="4 5" key="1">
    <citation type="journal article" date="2007" name="Nature">
        <title>Evolution of genes and genomes on the Drosophila phylogeny.</title>
        <authorList>
            <consortium name="Drosophila 12 Genomes Consortium"/>
            <person name="Clark A.G."/>
            <person name="Eisen M.B."/>
            <person name="Smith D.R."/>
            <person name="Bergman C.M."/>
            <person name="Oliver B."/>
            <person name="Markow T.A."/>
            <person name="Kaufman T.C."/>
            <person name="Kellis M."/>
            <person name="Gelbart W."/>
            <person name="Iyer V.N."/>
            <person name="Pollard D.A."/>
            <person name="Sackton T.B."/>
            <person name="Larracuente A.M."/>
            <person name="Singh N.D."/>
            <person name="Abad J.P."/>
            <person name="Abt D.N."/>
            <person name="Adryan B."/>
            <person name="Aguade M."/>
            <person name="Akashi H."/>
            <person name="Anderson W.W."/>
            <person name="Aquadro C.F."/>
            <person name="Ardell D.H."/>
            <person name="Arguello R."/>
            <person name="Artieri C.G."/>
            <person name="Barbash D.A."/>
            <person name="Barker D."/>
            <person name="Barsanti P."/>
            <person name="Batterham P."/>
            <person name="Batzoglou S."/>
            <person name="Begun D."/>
            <person name="Bhutkar A."/>
            <person name="Blanco E."/>
            <person name="Bosak S.A."/>
            <person name="Bradley R.K."/>
            <person name="Brand A.D."/>
            <person name="Brent M.R."/>
            <person name="Brooks A.N."/>
            <person name="Brown R.H."/>
            <person name="Butlin R.K."/>
            <person name="Caggese C."/>
            <person name="Calvi B.R."/>
            <person name="Bernardo de Carvalho A."/>
            <person name="Caspi A."/>
            <person name="Castrezana S."/>
            <person name="Celniker S.E."/>
            <person name="Chang J.L."/>
            <person name="Chapple C."/>
            <person name="Chatterji S."/>
            <person name="Chinwalla A."/>
            <person name="Civetta A."/>
            <person name="Clifton S.W."/>
            <person name="Comeron J.M."/>
            <person name="Costello J.C."/>
            <person name="Coyne J.A."/>
            <person name="Daub J."/>
            <person name="David R.G."/>
            <person name="Delcher A.L."/>
            <person name="Delehaunty K."/>
            <person name="Do C.B."/>
            <person name="Ebling H."/>
            <person name="Edwards K."/>
            <person name="Eickbush T."/>
            <person name="Evans J.D."/>
            <person name="Filipski A."/>
            <person name="Findeiss S."/>
            <person name="Freyhult E."/>
            <person name="Fulton L."/>
            <person name="Fulton R."/>
            <person name="Garcia A.C."/>
            <person name="Gardiner A."/>
            <person name="Garfield D.A."/>
            <person name="Garvin B.E."/>
            <person name="Gibson G."/>
            <person name="Gilbert D."/>
            <person name="Gnerre S."/>
            <person name="Godfrey J."/>
            <person name="Good R."/>
            <person name="Gotea V."/>
            <person name="Gravely B."/>
            <person name="Greenberg A.J."/>
            <person name="Griffiths-Jones S."/>
            <person name="Gross S."/>
            <person name="Guigo R."/>
            <person name="Gustafson E.A."/>
            <person name="Haerty W."/>
            <person name="Hahn M.W."/>
            <person name="Halligan D.L."/>
            <person name="Halpern A.L."/>
            <person name="Halter G.M."/>
            <person name="Han M.V."/>
            <person name="Heger A."/>
            <person name="Hillier L."/>
            <person name="Hinrichs A.S."/>
            <person name="Holmes I."/>
            <person name="Hoskins R.A."/>
            <person name="Hubisz M.J."/>
            <person name="Hultmark D."/>
            <person name="Huntley M.A."/>
            <person name="Jaffe D.B."/>
            <person name="Jagadeeshan S."/>
            <person name="Jeck W.R."/>
            <person name="Johnson J."/>
            <person name="Jones C.D."/>
            <person name="Jordan W.C."/>
            <person name="Karpen G.H."/>
            <person name="Kataoka E."/>
            <person name="Keightley P.D."/>
            <person name="Kheradpour P."/>
            <person name="Kirkness E.F."/>
            <person name="Koerich L.B."/>
            <person name="Kristiansen K."/>
            <person name="Kudrna D."/>
            <person name="Kulathinal R.J."/>
            <person name="Kumar S."/>
            <person name="Kwok R."/>
            <person name="Lander E."/>
            <person name="Langley C.H."/>
            <person name="Lapoint R."/>
            <person name="Lazzaro B.P."/>
            <person name="Lee S.J."/>
            <person name="Levesque L."/>
            <person name="Li R."/>
            <person name="Lin C.F."/>
            <person name="Lin M.F."/>
            <person name="Lindblad-Toh K."/>
            <person name="Llopart A."/>
            <person name="Long M."/>
            <person name="Low L."/>
            <person name="Lozovsky E."/>
            <person name="Lu J."/>
            <person name="Luo M."/>
            <person name="Machado C.A."/>
            <person name="Makalowski W."/>
            <person name="Marzo M."/>
            <person name="Matsuda M."/>
            <person name="Matzkin L."/>
            <person name="McAllister B."/>
            <person name="McBride C.S."/>
            <person name="McKernan B."/>
            <person name="McKernan K."/>
            <person name="Mendez-Lago M."/>
            <person name="Minx P."/>
            <person name="Mollenhauer M.U."/>
            <person name="Montooth K."/>
            <person name="Mount S.M."/>
            <person name="Mu X."/>
            <person name="Myers E."/>
            <person name="Negre B."/>
            <person name="Newfeld S."/>
            <person name="Nielsen R."/>
            <person name="Noor M.A."/>
            <person name="O'Grady P."/>
            <person name="Pachter L."/>
            <person name="Papaceit M."/>
            <person name="Parisi M.J."/>
            <person name="Parisi M."/>
            <person name="Parts L."/>
            <person name="Pedersen J.S."/>
            <person name="Pesole G."/>
            <person name="Phillippy A.M."/>
            <person name="Ponting C.P."/>
            <person name="Pop M."/>
            <person name="Porcelli D."/>
            <person name="Powell J.R."/>
            <person name="Prohaska S."/>
            <person name="Pruitt K."/>
            <person name="Puig M."/>
            <person name="Quesneville H."/>
            <person name="Ram K.R."/>
            <person name="Rand D."/>
            <person name="Rasmussen M.D."/>
            <person name="Reed L.K."/>
            <person name="Reenan R."/>
            <person name="Reily A."/>
            <person name="Remington K.A."/>
            <person name="Rieger T.T."/>
            <person name="Ritchie M.G."/>
            <person name="Robin C."/>
            <person name="Rogers Y.H."/>
            <person name="Rohde C."/>
            <person name="Rozas J."/>
            <person name="Rubenfield M.J."/>
            <person name="Ruiz A."/>
            <person name="Russo S."/>
            <person name="Salzberg S.L."/>
            <person name="Sanchez-Gracia A."/>
            <person name="Saranga D.J."/>
            <person name="Sato H."/>
            <person name="Schaeffer S.W."/>
            <person name="Schatz M.C."/>
            <person name="Schlenke T."/>
            <person name="Schwartz R."/>
            <person name="Segarra C."/>
            <person name="Singh R.S."/>
            <person name="Sirot L."/>
            <person name="Sirota M."/>
            <person name="Sisneros N.B."/>
            <person name="Smith C.D."/>
            <person name="Smith T.F."/>
            <person name="Spieth J."/>
            <person name="Stage D.E."/>
            <person name="Stark A."/>
            <person name="Stephan W."/>
            <person name="Strausberg R.L."/>
            <person name="Strempel S."/>
            <person name="Sturgill D."/>
            <person name="Sutton G."/>
            <person name="Sutton G.G."/>
            <person name="Tao W."/>
            <person name="Teichmann S."/>
            <person name="Tobari Y.N."/>
            <person name="Tomimura Y."/>
            <person name="Tsolas J.M."/>
            <person name="Valente V.L."/>
            <person name="Venter E."/>
            <person name="Venter J.C."/>
            <person name="Vicario S."/>
            <person name="Vieira F.G."/>
            <person name="Vilella A.J."/>
            <person name="Villasante A."/>
            <person name="Walenz B."/>
            <person name="Wang J."/>
            <person name="Wasserman M."/>
            <person name="Watts T."/>
            <person name="Wilson D."/>
            <person name="Wilson R.K."/>
            <person name="Wing R.A."/>
            <person name="Wolfner M.F."/>
            <person name="Wong A."/>
            <person name="Wong G.K."/>
            <person name="Wu C.I."/>
            <person name="Wu G."/>
            <person name="Yamamoto D."/>
            <person name="Yang H.P."/>
            <person name="Yang S.P."/>
            <person name="Yorke J.A."/>
            <person name="Yoshida K."/>
            <person name="Zdobnov E."/>
            <person name="Zhang P."/>
            <person name="Zhang Y."/>
            <person name="Zimin A.V."/>
            <person name="Baldwin J."/>
            <person name="Abdouelleil A."/>
            <person name="Abdulkadir J."/>
            <person name="Abebe A."/>
            <person name="Abera B."/>
            <person name="Abreu J."/>
            <person name="Acer S.C."/>
            <person name="Aftuck L."/>
            <person name="Alexander A."/>
            <person name="An P."/>
            <person name="Anderson E."/>
            <person name="Anderson S."/>
            <person name="Arachi H."/>
            <person name="Azer M."/>
            <person name="Bachantsang P."/>
            <person name="Barry A."/>
            <person name="Bayul T."/>
            <person name="Berlin A."/>
            <person name="Bessette D."/>
            <person name="Bloom T."/>
            <person name="Blye J."/>
            <person name="Boguslavskiy L."/>
            <person name="Bonnet C."/>
            <person name="Boukhgalter B."/>
            <person name="Bourzgui I."/>
            <person name="Brown A."/>
            <person name="Cahill P."/>
            <person name="Channer S."/>
            <person name="Cheshatsang Y."/>
            <person name="Chuda L."/>
            <person name="Citroen M."/>
            <person name="Collymore A."/>
            <person name="Cooke P."/>
            <person name="Costello M."/>
            <person name="D'Aco K."/>
            <person name="Daza R."/>
            <person name="De Haan G."/>
            <person name="DeGray S."/>
            <person name="DeMaso C."/>
            <person name="Dhargay N."/>
            <person name="Dooley K."/>
            <person name="Dooley E."/>
            <person name="Doricent M."/>
            <person name="Dorje P."/>
            <person name="Dorjee K."/>
            <person name="Dupes A."/>
            <person name="Elong R."/>
            <person name="Falk J."/>
            <person name="Farina A."/>
            <person name="Faro S."/>
            <person name="Ferguson D."/>
            <person name="Fisher S."/>
            <person name="Foley C.D."/>
            <person name="Franke A."/>
            <person name="Friedrich D."/>
            <person name="Gadbois L."/>
            <person name="Gearin G."/>
            <person name="Gearin C.R."/>
            <person name="Giannoukos G."/>
            <person name="Goode T."/>
            <person name="Graham J."/>
            <person name="Grandbois E."/>
            <person name="Grewal S."/>
            <person name="Gyaltsen K."/>
            <person name="Hafez N."/>
            <person name="Hagos B."/>
            <person name="Hall J."/>
            <person name="Henson C."/>
            <person name="Hollinger A."/>
            <person name="Honan T."/>
            <person name="Huard M.D."/>
            <person name="Hughes L."/>
            <person name="Hurhula B."/>
            <person name="Husby M.E."/>
            <person name="Kamat A."/>
            <person name="Kanga B."/>
            <person name="Kashin S."/>
            <person name="Khazanovich D."/>
            <person name="Kisner P."/>
            <person name="Lance K."/>
            <person name="Lara M."/>
            <person name="Lee W."/>
            <person name="Lennon N."/>
            <person name="Letendre F."/>
            <person name="LeVine R."/>
            <person name="Lipovsky A."/>
            <person name="Liu X."/>
            <person name="Liu J."/>
            <person name="Liu S."/>
            <person name="Lokyitsang T."/>
            <person name="Lokyitsang Y."/>
            <person name="Lubonja R."/>
            <person name="Lui A."/>
            <person name="MacDonald P."/>
            <person name="Magnisalis V."/>
            <person name="Maru K."/>
            <person name="Matthews C."/>
            <person name="McCusker W."/>
            <person name="McDonough S."/>
            <person name="Mehta T."/>
            <person name="Meldrim J."/>
            <person name="Meneus L."/>
            <person name="Mihai O."/>
            <person name="Mihalev A."/>
            <person name="Mihova T."/>
            <person name="Mittelman R."/>
            <person name="Mlenga V."/>
            <person name="Montmayeur A."/>
            <person name="Mulrain L."/>
            <person name="Navidi A."/>
            <person name="Naylor J."/>
            <person name="Negash T."/>
            <person name="Nguyen T."/>
            <person name="Nguyen N."/>
            <person name="Nicol R."/>
            <person name="Norbu C."/>
            <person name="Norbu N."/>
            <person name="Novod N."/>
            <person name="O'Neill B."/>
            <person name="Osman S."/>
            <person name="Markiewicz E."/>
            <person name="Oyono O.L."/>
            <person name="Patti C."/>
            <person name="Phunkhang P."/>
            <person name="Pierre F."/>
            <person name="Priest M."/>
            <person name="Raghuraman S."/>
            <person name="Rege F."/>
            <person name="Reyes R."/>
            <person name="Rise C."/>
            <person name="Rogov P."/>
            <person name="Ross K."/>
            <person name="Ryan E."/>
            <person name="Settipalli S."/>
            <person name="Shea T."/>
            <person name="Sherpa N."/>
            <person name="Shi L."/>
            <person name="Shih D."/>
            <person name="Sparrow T."/>
            <person name="Spaulding J."/>
            <person name="Stalker J."/>
            <person name="Stange-Thomann N."/>
            <person name="Stavropoulos S."/>
            <person name="Stone C."/>
            <person name="Strader C."/>
            <person name="Tesfaye S."/>
            <person name="Thomson T."/>
            <person name="Thoulutsang Y."/>
            <person name="Thoulutsang D."/>
            <person name="Topham K."/>
            <person name="Topping I."/>
            <person name="Tsamla T."/>
            <person name="Vassiliev H."/>
            <person name="Vo A."/>
            <person name="Wangchuk T."/>
            <person name="Wangdi T."/>
            <person name="Weiand M."/>
            <person name="Wilkinson J."/>
            <person name="Wilson A."/>
            <person name="Yadav S."/>
            <person name="Young G."/>
            <person name="Yu Q."/>
            <person name="Zembek L."/>
            <person name="Zhong D."/>
            <person name="Zimmer A."/>
            <person name="Zwirko Z."/>
            <person name="Jaffe D.B."/>
            <person name="Alvarez P."/>
            <person name="Brockman W."/>
            <person name="Butler J."/>
            <person name="Chin C."/>
            <person name="Gnerre S."/>
            <person name="Grabherr M."/>
            <person name="Kleber M."/>
            <person name="Mauceli E."/>
            <person name="MacCallum I."/>
        </authorList>
    </citation>
    <scope>NUCLEOTIDE SEQUENCE [LARGE SCALE GENOMIC DNA]</scope>
    <source>
        <strain evidence="5">MSH-3 / Tucson 14011-0111.49</strain>
    </source>
</reference>
<name>B4GK26_DROPE</name>
<dbReference type="SMR" id="B4GK26"/>
<feature type="compositionally biased region" description="Polar residues" evidence="2">
    <location>
        <begin position="188"/>
        <end position="200"/>
    </location>
</feature>
<evidence type="ECO:0000313" key="5">
    <source>
        <dbReference type="Proteomes" id="UP000008744"/>
    </source>
</evidence>
<dbReference type="Proteomes" id="UP000008744">
    <property type="component" value="Unassembled WGS sequence"/>
</dbReference>
<dbReference type="HOGENOM" id="CLU_003696_0_0_1"/>
<dbReference type="Gene3D" id="2.30.29.30">
    <property type="entry name" value="Pleckstrin-homology domain (PH domain)/Phosphotyrosine-binding domain (PTB)"/>
    <property type="match status" value="2"/>
</dbReference>
<feature type="region of interest" description="Disordered" evidence="2">
    <location>
        <begin position="644"/>
        <end position="723"/>
    </location>
</feature>
<gene>
    <name evidence="4" type="primary">Dper\GL25755</name>
    <name evidence="4" type="ORF">Dper_GL25755</name>
</gene>
<organism evidence="5">
    <name type="scientific">Drosophila persimilis</name>
    <name type="common">Fruit fly</name>
    <dbReference type="NCBI Taxonomy" id="7234"/>
    <lineage>
        <taxon>Eukaryota</taxon>
        <taxon>Metazoa</taxon>
        <taxon>Ecdysozoa</taxon>
        <taxon>Arthropoda</taxon>
        <taxon>Hexapoda</taxon>
        <taxon>Insecta</taxon>
        <taxon>Pterygota</taxon>
        <taxon>Neoptera</taxon>
        <taxon>Endopterygota</taxon>
        <taxon>Diptera</taxon>
        <taxon>Brachycera</taxon>
        <taxon>Muscomorpha</taxon>
        <taxon>Ephydroidea</taxon>
        <taxon>Drosophilidae</taxon>
        <taxon>Drosophila</taxon>
        <taxon>Sophophora</taxon>
    </lineage>
</organism>
<evidence type="ECO:0000256" key="2">
    <source>
        <dbReference type="SAM" id="MobiDB-lite"/>
    </source>
</evidence>
<feature type="domain" description="PH" evidence="3">
    <location>
        <begin position="62"/>
        <end position="168"/>
    </location>
</feature>
<feature type="compositionally biased region" description="Polar residues" evidence="2">
    <location>
        <begin position="1551"/>
        <end position="1565"/>
    </location>
</feature>
<dbReference type="PROSITE" id="PS50003">
    <property type="entry name" value="PH_DOMAIN"/>
    <property type="match status" value="2"/>
</dbReference>
<dbReference type="PhylomeDB" id="B4GK26"/>
<dbReference type="InterPro" id="IPR011993">
    <property type="entry name" value="PH-like_dom_sf"/>
</dbReference>
<dbReference type="eggNOG" id="KOG4807">
    <property type="taxonomic scope" value="Eukaryota"/>
</dbReference>
<evidence type="ECO:0000256" key="1">
    <source>
        <dbReference type="SAM" id="Coils"/>
    </source>
</evidence>
<dbReference type="InterPro" id="IPR052223">
    <property type="entry name" value="Actin_Cytoskeleton_Reg"/>
</dbReference>
<dbReference type="OMA" id="CNRVSKC"/>
<dbReference type="OrthoDB" id="9942268at2759"/>
<dbReference type="CDD" id="cd13275">
    <property type="entry name" value="PH_M-RIP"/>
    <property type="match status" value="1"/>
</dbReference>
<dbReference type="Pfam" id="PF00169">
    <property type="entry name" value="PH"/>
    <property type="match status" value="2"/>
</dbReference>
<feature type="region of interest" description="Disordered" evidence="2">
    <location>
        <begin position="998"/>
        <end position="1022"/>
    </location>
</feature>
<feature type="region of interest" description="Disordered" evidence="2">
    <location>
        <begin position="422"/>
        <end position="441"/>
    </location>
</feature>
<feature type="compositionally biased region" description="Gly residues" evidence="2">
    <location>
        <begin position="17"/>
        <end position="26"/>
    </location>
</feature>
<feature type="compositionally biased region" description="Low complexity" evidence="2">
    <location>
        <begin position="647"/>
        <end position="659"/>
    </location>
</feature>
<keyword evidence="5" id="KW-1185">Reference proteome</keyword>
<dbReference type="SMART" id="SM00233">
    <property type="entry name" value="PH"/>
    <property type="match status" value="2"/>
</dbReference>
<keyword evidence="1" id="KW-0175">Coiled coil</keyword>
<evidence type="ECO:0000313" key="4">
    <source>
        <dbReference type="EMBL" id="EDW36992.1"/>
    </source>
</evidence>
<proteinExistence type="predicted"/>
<feature type="domain" description="PH" evidence="3">
    <location>
        <begin position="514"/>
        <end position="613"/>
    </location>
</feature>